<organism evidence="2 3">
    <name type="scientific">Paenibacillus ottowii</name>
    <dbReference type="NCBI Taxonomy" id="2315729"/>
    <lineage>
        <taxon>Bacteria</taxon>
        <taxon>Bacillati</taxon>
        <taxon>Bacillota</taxon>
        <taxon>Bacilli</taxon>
        <taxon>Bacillales</taxon>
        <taxon>Paenibacillaceae</taxon>
        <taxon>Paenibacillus</taxon>
    </lineage>
</organism>
<evidence type="ECO:0000313" key="2">
    <source>
        <dbReference type="EMBL" id="TQS01478.1"/>
    </source>
</evidence>
<feature type="transmembrane region" description="Helical" evidence="1">
    <location>
        <begin position="7"/>
        <end position="29"/>
    </location>
</feature>
<keyword evidence="1" id="KW-1133">Transmembrane helix</keyword>
<dbReference type="EMBL" id="VIJZ01000001">
    <property type="protein sequence ID" value="TQS01478.1"/>
    <property type="molecule type" value="Genomic_DNA"/>
</dbReference>
<dbReference type="RefSeq" id="WP_142611858.1">
    <property type="nucleotide sequence ID" value="NZ_VIJZ01000001.1"/>
</dbReference>
<dbReference type="InterPro" id="IPR008407">
    <property type="entry name" value="Brnchd-chn_aa_trnsp_AzlD"/>
</dbReference>
<keyword evidence="3" id="KW-1185">Reference proteome</keyword>
<feature type="transmembrane region" description="Helical" evidence="1">
    <location>
        <begin position="66"/>
        <end position="83"/>
    </location>
</feature>
<dbReference type="Proteomes" id="UP000319219">
    <property type="component" value="Unassembled WGS sequence"/>
</dbReference>
<evidence type="ECO:0000256" key="1">
    <source>
        <dbReference type="SAM" id="Phobius"/>
    </source>
</evidence>
<accession>A0ABY3BB42</accession>
<reference evidence="2 3" key="1">
    <citation type="submission" date="2019-07" db="EMBL/GenBank/DDBJ databases">
        <title>Paenibacillus ottowii sp. nov. isolated from a fermentation system processing bovine manure.</title>
        <authorList>
            <person name="Velazquez L.F."/>
            <person name="Rajbanshi S."/>
            <person name="Guan S."/>
            <person name="Hinchee M."/>
            <person name="Welsh A."/>
        </authorList>
    </citation>
    <scope>NUCLEOTIDE SEQUENCE [LARGE SCALE GENOMIC DNA]</scope>
    <source>
        <strain evidence="2 3">MS2379</strain>
    </source>
</reference>
<name>A0ABY3BB42_9BACL</name>
<proteinExistence type="predicted"/>
<keyword evidence="1" id="KW-0472">Membrane</keyword>
<feature type="transmembrane region" description="Helical" evidence="1">
    <location>
        <begin position="89"/>
        <end position="107"/>
    </location>
</feature>
<sequence>MNINPNVLHIIVGGMIVTAIPRIIPFIVLQKLTLPKPVLQWLSYIPICIFTALVMENLLERTETSVTLNGQVLIAVLPTLITALWSKNLLATVVVGIVSMAVVRLLWMGH</sequence>
<evidence type="ECO:0000313" key="3">
    <source>
        <dbReference type="Proteomes" id="UP000319219"/>
    </source>
</evidence>
<gene>
    <name evidence="2" type="ORF">FKV70_03860</name>
</gene>
<keyword evidence="1" id="KW-0812">Transmembrane</keyword>
<dbReference type="Pfam" id="PF05437">
    <property type="entry name" value="AzlD"/>
    <property type="match status" value="1"/>
</dbReference>
<comment type="caution">
    <text evidence="2">The sequence shown here is derived from an EMBL/GenBank/DDBJ whole genome shotgun (WGS) entry which is preliminary data.</text>
</comment>
<protein>
    <submittedName>
        <fullName evidence="2">AzlD domain-containing protein</fullName>
    </submittedName>
</protein>
<feature type="transmembrane region" description="Helical" evidence="1">
    <location>
        <begin position="41"/>
        <end position="59"/>
    </location>
</feature>